<dbReference type="OrthoDB" id="687049at2759"/>
<comment type="subcellular location">
    <subcellularLocation>
        <location evidence="1 14">Nucleus</location>
    </subcellularLocation>
</comment>
<dbReference type="AlphaFoldDB" id="A0A1G4KI56"/>
<evidence type="ECO:0000256" key="5">
    <source>
        <dbReference type="ARBA" id="ARBA00022664"/>
    </source>
</evidence>
<dbReference type="CDD" id="cd16656">
    <property type="entry name" value="RING-Ubox_PRP19"/>
    <property type="match status" value="1"/>
</dbReference>
<dbReference type="GO" id="GO:0061630">
    <property type="term" value="F:ubiquitin protein ligase activity"/>
    <property type="evidence" value="ECO:0007669"/>
    <property type="project" value="UniProtKB-UniRule"/>
</dbReference>
<dbReference type="FunFam" id="3.30.40.10:FF:000027">
    <property type="entry name" value="Pre-mRNA-processing factor 19, putative"/>
    <property type="match status" value="1"/>
</dbReference>
<evidence type="ECO:0000256" key="1">
    <source>
        <dbReference type="ARBA" id="ARBA00004123"/>
    </source>
</evidence>
<keyword evidence="17" id="KW-1185">Reference proteome</keyword>
<dbReference type="GO" id="GO:0071006">
    <property type="term" value="C:U2-type catalytic step 1 spliceosome"/>
    <property type="evidence" value="ECO:0007669"/>
    <property type="project" value="TreeGrafter"/>
</dbReference>
<feature type="domain" description="U-box" evidence="15">
    <location>
        <begin position="1"/>
        <end position="76"/>
    </location>
</feature>
<keyword evidence="5 14" id="KW-0507">mRNA processing</keyword>
<dbReference type="GO" id="GO:0006281">
    <property type="term" value="P:DNA repair"/>
    <property type="evidence" value="ECO:0007669"/>
    <property type="project" value="UniProtKB-KW"/>
</dbReference>
<dbReference type="GO" id="GO:0070534">
    <property type="term" value="P:protein K63-linked ubiquitination"/>
    <property type="evidence" value="ECO:0007669"/>
    <property type="project" value="UniProtKB-UniRule"/>
</dbReference>
<dbReference type="PANTHER" id="PTHR43995:SF1">
    <property type="entry name" value="PRE-MRNA-PROCESSING FACTOR 19"/>
    <property type="match status" value="1"/>
</dbReference>
<comment type="catalytic activity">
    <reaction evidence="14">
        <text>S-ubiquitinyl-[E2 ubiquitin-conjugating enzyme]-L-cysteine + [acceptor protein]-L-lysine = [E2 ubiquitin-conjugating enzyme]-L-cysteine + N(6)-ubiquitinyl-[acceptor protein]-L-lysine.</text>
        <dbReference type="EC" id="2.3.2.27"/>
    </reaction>
</comment>
<keyword evidence="13 14" id="KW-0539">Nucleus</keyword>
<dbReference type="GO" id="GO:0005737">
    <property type="term" value="C:cytoplasm"/>
    <property type="evidence" value="ECO:0007669"/>
    <property type="project" value="TreeGrafter"/>
</dbReference>
<accession>A0A1G4KI56</accession>
<evidence type="ECO:0000256" key="3">
    <source>
        <dbReference type="ARBA" id="ARBA00006388"/>
    </source>
</evidence>
<dbReference type="Pfam" id="PF08606">
    <property type="entry name" value="Prp19"/>
    <property type="match status" value="1"/>
</dbReference>
<keyword evidence="7 14" id="KW-0747">Spliceosome</keyword>
<dbReference type="Pfam" id="PF04564">
    <property type="entry name" value="U-box"/>
    <property type="match status" value="1"/>
</dbReference>
<comment type="function">
    <text evidence="14">Ubiquitin-protein ligase which is mainly involved pre-mRNA splicing and DNA repair. Required for pre-mRNA splicing as component of the spliceosome.</text>
</comment>
<dbReference type="PROSITE" id="PS51698">
    <property type="entry name" value="U_BOX"/>
    <property type="match status" value="1"/>
</dbReference>
<evidence type="ECO:0000256" key="4">
    <source>
        <dbReference type="ARBA" id="ARBA00022574"/>
    </source>
</evidence>
<dbReference type="InterPro" id="IPR038959">
    <property type="entry name" value="Prp19"/>
</dbReference>
<keyword evidence="11 14" id="KW-0508">mRNA splicing</keyword>
<keyword evidence="6 14" id="KW-0808">Transferase</keyword>
<comment type="similarity">
    <text evidence="3 14">Belongs to the WD repeat PRP19 family.</text>
</comment>
<proteinExistence type="inferred from homology"/>
<evidence type="ECO:0000256" key="7">
    <source>
        <dbReference type="ARBA" id="ARBA00022728"/>
    </source>
</evidence>
<dbReference type="SUPFAM" id="SSF57850">
    <property type="entry name" value="RING/U-box"/>
    <property type="match status" value="1"/>
</dbReference>
<dbReference type="SMART" id="SM00504">
    <property type="entry name" value="Ubox"/>
    <property type="match status" value="1"/>
</dbReference>
<dbReference type="EMBL" id="LT598480">
    <property type="protein sequence ID" value="SCV04241.1"/>
    <property type="molecule type" value="Genomic_DNA"/>
</dbReference>
<gene>
    <name evidence="16" type="ORF">LAME_0H16886G</name>
</gene>
<keyword evidence="10 14" id="KW-0833">Ubl conjugation pathway</keyword>
<dbReference type="GO" id="GO:0000974">
    <property type="term" value="C:Prp19 complex"/>
    <property type="evidence" value="ECO:0007669"/>
    <property type="project" value="UniProtKB-UniRule"/>
</dbReference>
<protein>
    <recommendedName>
        <fullName evidence="14">Pre-mRNA-processing factor 19</fullName>
        <ecNumber evidence="14">2.3.2.27</ecNumber>
    </recommendedName>
</protein>
<dbReference type="InterPro" id="IPR015943">
    <property type="entry name" value="WD40/YVTN_repeat-like_dom_sf"/>
</dbReference>
<dbReference type="InterPro" id="IPR013083">
    <property type="entry name" value="Znf_RING/FYVE/PHD"/>
</dbReference>
<evidence type="ECO:0000256" key="14">
    <source>
        <dbReference type="RuleBase" id="RU367101"/>
    </source>
</evidence>
<comment type="pathway">
    <text evidence="2 14">Protein modification; protein ubiquitination.</text>
</comment>
<keyword evidence="9 14" id="KW-0227">DNA damage</keyword>
<keyword evidence="8" id="KW-0677">Repeat</keyword>
<evidence type="ECO:0000313" key="16">
    <source>
        <dbReference type="EMBL" id="SCV04241.1"/>
    </source>
</evidence>
<reference evidence="17" key="1">
    <citation type="submission" date="2016-03" db="EMBL/GenBank/DDBJ databases">
        <authorList>
            <person name="Devillers Hugo."/>
        </authorList>
    </citation>
    <scope>NUCLEOTIDE SEQUENCE [LARGE SCALE GENOMIC DNA]</scope>
</reference>
<evidence type="ECO:0000256" key="9">
    <source>
        <dbReference type="ARBA" id="ARBA00022763"/>
    </source>
</evidence>
<organism evidence="16 17">
    <name type="scientific">Lachancea meyersii CBS 8951</name>
    <dbReference type="NCBI Taxonomy" id="1266667"/>
    <lineage>
        <taxon>Eukaryota</taxon>
        <taxon>Fungi</taxon>
        <taxon>Dikarya</taxon>
        <taxon>Ascomycota</taxon>
        <taxon>Saccharomycotina</taxon>
        <taxon>Saccharomycetes</taxon>
        <taxon>Saccharomycetales</taxon>
        <taxon>Saccharomycetaceae</taxon>
        <taxon>Lachancea</taxon>
    </lineage>
</organism>
<evidence type="ECO:0000256" key="2">
    <source>
        <dbReference type="ARBA" id="ARBA00004906"/>
    </source>
</evidence>
<dbReference type="SUPFAM" id="SSF69322">
    <property type="entry name" value="Tricorn protease domain 2"/>
    <property type="match status" value="1"/>
</dbReference>
<evidence type="ECO:0000259" key="15">
    <source>
        <dbReference type="PROSITE" id="PS51698"/>
    </source>
</evidence>
<keyword evidence="12 14" id="KW-0234">DNA repair</keyword>
<dbReference type="EC" id="2.3.2.27" evidence="14"/>
<evidence type="ECO:0000256" key="12">
    <source>
        <dbReference type="ARBA" id="ARBA00023204"/>
    </source>
</evidence>
<dbReference type="InterPro" id="IPR003613">
    <property type="entry name" value="Ubox_domain"/>
</dbReference>
<evidence type="ECO:0000256" key="8">
    <source>
        <dbReference type="ARBA" id="ARBA00022737"/>
    </source>
</evidence>
<evidence type="ECO:0000256" key="10">
    <source>
        <dbReference type="ARBA" id="ARBA00022786"/>
    </source>
</evidence>
<dbReference type="InterPro" id="IPR055340">
    <property type="entry name" value="RING-Ubox_PRP19"/>
</dbReference>
<evidence type="ECO:0000256" key="11">
    <source>
        <dbReference type="ARBA" id="ARBA00023187"/>
    </source>
</evidence>
<dbReference type="PANTHER" id="PTHR43995">
    <property type="entry name" value="PRE-MRNA-PROCESSING FACTOR 19"/>
    <property type="match status" value="1"/>
</dbReference>
<evidence type="ECO:0000256" key="6">
    <source>
        <dbReference type="ARBA" id="ARBA00022679"/>
    </source>
</evidence>
<evidence type="ECO:0000256" key="13">
    <source>
        <dbReference type="ARBA" id="ARBA00023242"/>
    </source>
</evidence>
<dbReference type="Gene3D" id="3.30.40.10">
    <property type="entry name" value="Zinc/RING finger domain, C3HC4 (zinc finger)"/>
    <property type="match status" value="1"/>
</dbReference>
<dbReference type="UniPathway" id="UPA00143"/>
<dbReference type="Proteomes" id="UP000191144">
    <property type="component" value="Chromosome H"/>
</dbReference>
<name>A0A1G4KI56_9SACH</name>
<keyword evidence="4" id="KW-0853">WD repeat</keyword>
<comment type="subunit">
    <text evidence="14">Homotetramer.</text>
</comment>
<evidence type="ECO:0000313" key="17">
    <source>
        <dbReference type="Proteomes" id="UP000191144"/>
    </source>
</evidence>
<dbReference type="InterPro" id="IPR013915">
    <property type="entry name" value="Prp19_cc"/>
</dbReference>
<sequence length="509" mass="57107">MFCAISGKPLKKPVFSPKSKCVFEKSLIESYVLQNGQDPINKEPLSVDELVEIAQTPEQYAMSNSVNSPTLKANYSIPNLLSSLQDEWDAVMLENFQLRQQLDASKVELSTALYKFDAAMNVATRATLETEKLKQELSILSQNLAPAQTEESDVMEQEISTVVSSETIQKMIQKSQDFAKDSRKNKFRPLPCSKVSTEVEVLAEVTPNTEMTSAYVDGNIARGKLVLFYNLEGSCKIVSALKYETGTIYTVLPESDSISFAEPLNETQVLFGTKMGAHGIYDLSQQQTINSLRFNEGREIIMASWVKEVSDHAYVVVDSSGAIALADVEQNCDLDFRANEFPTYYAHLHKDGLLLLQGNDEKLIVQTLSDLQKPAIEFDHDIESEGPIRSARFASNGYWLVLATQKMIKVFDLRKKPNTLALEALVFENEDLVSWDLDPSMKSLFVVVESGGLSRVEFYSFDKSAKRWVQKPEFTYSSKNVQDLTYVWDSQSGFIKALAENEIISLKLD</sequence>
<dbReference type="GO" id="GO:0000398">
    <property type="term" value="P:mRNA splicing, via spliceosome"/>
    <property type="evidence" value="ECO:0007669"/>
    <property type="project" value="InterPro"/>
</dbReference>
<dbReference type="Gene3D" id="2.130.10.10">
    <property type="entry name" value="YVTN repeat-like/Quinoprotein amine dehydrogenase"/>
    <property type="match status" value="1"/>
</dbReference>